<accession>A0AB39V6M6</accession>
<evidence type="ECO:0000256" key="5">
    <source>
        <dbReference type="ARBA" id="ARBA00022857"/>
    </source>
</evidence>
<protein>
    <submittedName>
        <fullName evidence="9">NAD(P)H-dependent oxidoreductase</fullName>
    </submittedName>
</protein>
<dbReference type="InterPro" id="IPR033878">
    <property type="entry name" value="NfsB-like"/>
</dbReference>
<dbReference type="EMBL" id="CP165647">
    <property type="protein sequence ID" value="XDU63308.1"/>
    <property type="molecule type" value="Genomic_DNA"/>
</dbReference>
<dbReference type="InterPro" id="IPR050627">
    <property type="entry name" value="Nitroreductase/BluB"/>
</dbReference>
<dbReference type="AlphaFoldDB" id="A0AB39V6M6"/>
<dbReference type="PANTHER" id="PTHR23026:SF125">
    <property type="entry name" value="OXYGEN-INSENSITIVE NAD(P)H NITROREDUCTASE"/>
    <property type="match status" value="1"/>
</dbReference>
<evidence type="ECO:0000256" key="4">
    <source>
        <dbReference type="ARBA" id="ARBA00022643"/>
    </source>
</evidence>
<dbReference type="CDD" id="cd02149">
    <property type="entry name" value="NfsB-like"/>
    <property type="match status" value="1"/>
</dbReference>
<feature type="domain" description="Nitroreductase" evidence="8">
    <location>
        <begin position="13"/>
        <end position="198"/>
    </location>
</feature>
<dbReference type="InterPro" id="IPR000415">
    <property type="entry name" value="Nitroreductase-like"/>
</dbReference>
<keyword evidence="5" id="KW-0521">NADP</keyword>
<dbReference type="RefSeq" id="WP_369717356.1">
    <property type="nucleotide sequence ID" value="NZ_CP165647.1"/>
</dbReference>
<keyword evidence="7" id="KW-0520">NAD</keyword>
<keyword evidence="3" id="KW-0285">Flavoprotein</keyword>
<evidence type="ECO:0000256" key="6">
    <source>
        <dbReference type="ARBA" id="ARBA00023002"/>
    </source>
</evidence>
<comment type="cofactor">
    <cofactor evidence="1">
        <name>FMN</name>
        <dbReference type="ChEBI" id="CHEBI:58210"/>
    </cofactor>
</comment>
<name>A0AB39V6M6_9FUSO</name>
<dbReference type="Gene3D" id="3.40.109.10">
    <property type="entry name" value="NADH Oxidase"/>
    <property type="match status" value="1"/>
</dbReference>
<dbReference type="InterPro" id="IPR029479">
    <property type="entry name" value="Nitroreductase"/>
</dbReference>
<evidence type="ECO:0000256" key="1">
    <source>
        <dbReference type="ARBA" id="ARBA00001917"/>
    </source>
</evidence>
<sequence>MTKNEEILEVFNKRYACKKFSKEKRVSDEDLKTIIESARLSPSSFGLEPWKFLLLRNEKMREDFREFAWGALNSLNGATEIVMILAKKGVTGDSEYFKDNWKNLKKVSDEMFEAVKDKFTKFQEIHLNLLENERTLFDWASKQTYIALGNMMTVAAYLGIDSCAIEGFNKEQLEKYLSDMGLLDLDEYGVSVMVSFGYRDEEQPKKIRQPLTEVLEIIE</sequence>
<comment type="similarity">
    <text evidence="2">Belongs to the nitroreductase family.</text>
</comment>
<gene>
    <name evidence="9" type="ORF">AB8B28_05575</name>
</gene>
<evidence type="ECO:0000256" key="3">
    <source>
        <dbReference type="ARBA" id="ARBA00022630"/>
    </source>
</evidence>
<dbReference type="GO" id="GO:0046857">
    <property type="term" value="F:oxidoreductase activity, acting on other nitrogenous compounds as donors, with NAD or NADP as acceptor"/>
    <property type="evidence" value="ECO:0007669"/>
    <property type="project" value="TreeGrafter"/>
</dbReference>
<evidence type="ECO:0000259" key="8">
    <source>
        <dbReference type="Pfam" id="PF00881"/>
    </source>
</evidence>
<dbReference type="SUPFAM" id="SSF55469">
    <property type="entry name" value="FMN-dependent nitroreductase-like"/>
    <property type="match status" value="1"/>
</dbReference>
<evidence type="ECO:0000313" key="9">
    <source>
        <dbReference type="EMBL" id="XDU63308.1"/>
    </source>
</evidence>
<evidence type="ECO:0000256" key="7">
    <source>
        <dbReference type="ARBA" id="ARBA00023027"/>
    </source>
</evidence>
<organism evidence="9">
    <name type="scientific">Leptotrichia alba</name>
    <dbReference type="NCBI Taxonomy" id="3239304"/>
    <lineage>
        <taxon>Bacteria</taxon>
        <taxon>Fusobacteriati</taxon>
        <taxon>Fusobacteriota</taxon>
        <taxon>Fusobacteriia</taxon>
        <taxon>Fusobacteriales</taxon>
        <taxon>Leptotrichiaceae</taxon>
        <taxon>Leptotrichia</taxon>
    </lineage>
</organism>
<dbReference type="PANTHER" id="PTHR23026">
    <property type="entry name" value="NADPH NITROREDUCTASE"/>
    <property type="match status" value="1"/>
</dbReference>
<reference evidence="9" key="1">
    <citation type="submission" date="2024-07" db="EMBL/GenBank/DDBJ databases">
        <authorList>
            <person name="Li X.-J."/>
            <person name="Wang X."/>
        </authorList>
    </citation>
    <scope>NUCLEOTIDE SEQUENCE</scope>
    <source>
        <strain evidence="9">HSP-536</strain>
    </source>
</reference>
<evidence type="ECO:0000256" key="2">
    <source>
        <dbReference type="ARBA" id="ARBA00007118"/>
    </source>
</evidence>
<dbReference type="GO" id="GO:0046256">
    <property type="term" value="P:2,4,6-trinitrotoluene catabolic process"/>
    <property type="evidence" value="ECO:0007669"/>
    <property type="project" value="TreeGrafter"/>
</dbReference>
<proteinExistence type="inferred from homology"/>
<keyword evidence="4" id="KW-0288">FMN</keyword>
<keyword evidence="6" id="KW-0560">Oxidoreductase</keyword>
<dbReference type="KEGG" id="lala:AB8B28_05575"/>
<dbReference type="GO" id="GO:0005829">
    <property type="term" value="C:cytosol"/>
    <property type="evidence" value="ECO:0007669"/>
    <property type="project" value="TreeGrafter"/>
</dbReference>
<dbReference type="Pfam" id="PF00881">
    <property type="entry name" value="Nitroreductase"/>
    <property type="match status" value="1"/>
</dbReference>